<dbReference type="InterPro" id="IPR046342">
    <property type="entry name" value="CBS_dom_sf"/>
</dbReference>
<proteinExistence type="predicted"/>
<dbReference type="SUPFAM" id="SSF54631">
    <property type="entry name" value="CBS-domain pair"/>
    <property type="match status" value="1"/>
</dbReference>
<feature type="non-terminal residue" evidence="2">
    <location>
        <position position="1"/>
    </location>
</feature>
<dbReference type="InterPro" id="IPR050986">
    <property type="entry name" value="GutQ/KpsF_isomerases"/>
</dbReference>
<dbReference type="AlphaFoldDB" id="T1BR71"/>
<dbReference type="GO" id="GO:0016853">
    <property type="term" value="F:isomerase activity"/>
    <property type="evidence" value="ECO:0007669"/>
    <property type="project" value="UniProtKB-KW"/>
</dbReference>
<comment type="caution">
    <text evidence="2">The sequence shown here is derived from an EMBL/GenBank/DDBJ whole genome shotgun (WGS) entry which is preliminary data.</text>
</comment>
<name>T1BR71_9ZZZZ</name>
<evidence type="ECO:0000259" key="1">
    <source>
        <dbReference type="PROSITE" id="PS51371"/>
    </source>
</evidence>
<protein>
    <submittedName>
        <fullName evidence="2">Arabinose 5-phosphate isomerase</fullName>
    </submittedName>
</protein>
<reference evidence="2" key="1">
    <citation type="submission" date="2013-08" db="EMBL/GenBank/DDBJ databases">
        <authorList>
            <person name="Mendez C."/>
            <person name="Richter M."/>
            <person name="Ferrer M."/>
            <person name="Sanchez J."/>
        </authorList>
    </citation>
    <scope>NUCLEOTIDE SEQUENCE</scope>
</reference>
<dbReference type="PROSITE" id="PS51371">
    <property type="entry name" value="CBS"/>
    <property type="match status" value="1"/>
</dbReference>
<dbReference type="Pfam" id="PF00571">
    <property type="entry name" value="CBS"/>
    <property type="match status" value="1"/>
</dbReference>
<reference evidence="2" key="2">
    <citation type="journal article" date="2014" name="ISME J.">
        <title>Microbial stratification in low pH oxic and suboxic macroscopic growths along an acid mine drainage.</title>
        <authorList>
            <person name="Mendez-Garcia C."/>
            <person name="Mesa V."/>
            <person name="Sprenger R.R."/>
            <person name="Richter M."/>
            <person name="Diez M.S."/>
            <person name="Solano J."/>
            <person name="Bargiela R."/>
            <person name="Golyshina O.V."/>
            <person name="Manteca A."/>
            <person name="Ramos J.L."/>
            <person name="Gallego J.R."/>
            <person name="Llorente I."/>
            <person name="Martins Dos Santos V.A."/>
            <person name="Jensen O.N."/>
            <person name="Pelaez A.I."/>
            <person name="Sanchez J."/>
            <person name="Ferrer M."/>
        </authorList>
    </citation>
    <scope>NUCLEOTIDE SEQUENCE</scope>
</reference>
<dbReference type="InterPro" id="IPR000644">
    <property type="entry name" value="CBS_dom"/>
</dbReference>
<dbReference type="Gene3D" id="3.10.580.10">
    <property type="entry name" value="CBS-domain"/>
    <property type="match status" value="1"/>
</dbReference>
<sequence>AVRAEASLNEALTEMSRKGLGMTAVIDEQRRLLGVFTDGDLRRALDNRDVDLRSTPLAQLMTHSPRTIAPQRLA</sequence>
<evidence type="ECO:0000313" key="2">
    <source>
        <dbReference type="EMBL" id="EQD56465.1"/>
    </source>
</evidence>
<organism evidence="2">
    <name type="scientific">mine drainage metagenome</name>
    <dbReference type="NCBI Taxonomy" id="410659"/>
    <lineage>
        <taxon>unclassified sequences</taxon>
        <taxon>metagenomes</taxon>
        <taxon>ecological metagenomes</taxon>
    </lineage>
</organism>
<feature type="non-terminal residue" evidence="2">
    <location>
        <position position="74"/>
    </location>
</feature>
<dbReference type="PANTHER" id="PTHR42745">
    <property type="match status" value="1"/>
</dbReference>
<dbReference type="PANTHER" id="PTHR42745:SF1">
    <property type="entry name" value="ARABINOSE 5-PHOSPHATE ISOMERASE KDSD"/>
    <property type="match status" value="1"/>
</dbReference>
<dbReference type="EMBL" id="AUZX01008254">
    <property type="protein sequence ID" value="EQD56465.1"/>
    <property type="molecule type" value="Genomic_DNA"/>
</dbReference>
<gene>
    <name evidence="2" type="ORF">B1A_11523</name>
</gene>
<keyword evidence="2" id="KW-0413">Isomerase</keyword>
<feature type="domain" description="CBS" evidence="1">
    <location>
        <begin position="1"/>
        <end position="52"/>
    </location>
</feature>
<accession>T1BR71</accession>